<dbReference type="PRINTS" id="PR00455">
    <property type="entry name" value="HTHTETR"/>
</dbReference>
<comment type="caution">
    <text evidence="6">The sequence shown here is derived from an EMBL/GenBank/DDBJ whole genome shotgun (WGS) entry which is preliminary data.</text>
</comment>
<dbReference type="PROSITE" id="PS50977">
    <property type="entry name" value="HTH_TETR_2"/>
    <property type="match status" value="1"/>
</dbReference>
<protein>
    <submittedName>
        <fullName evidence="6">TetR/AcrR family transcriptional regulator</fullName>
    </submittedName>
</protein>
<evidence type="ECO:0000256" key="3">
    <source>
        <dbReference type="ARBA" id="ARBA00023163"/>
    </source>
</evidence>
<dbReference type="Pfam" id="PF02909">
    <property type="entry name" value="TetR_C_1"/>
    <property type="match status" value="1"/>
</dbReference>
<dbReference type="EMBL" id="JBHTMP010000008">
    <property type="protein sequence ID" value="MFD1320956.1"/>
    <property type="molecule type" value="Genomic_DNA"/>
</dbReference>
<dbReference type="InterPro" id="IPR036271">
    <property type="entry name" value="Tet_transcr_reg_TetR-rel_C_sf"/>
</dbReference>
<feature type="domain" description="HTH tetR-type" evidence="5">
    <location>
        <begin position="32"/>
        <end position="92"/>
    </location>
</feature>
<dbReference type="Pfam" id="PF00440">
    <property type="entry name" value="TetR_N"/>
    <property type="match status" value="1"/>
</dbReference>
<keyword evidence="2 4" id="KW-0238">DNA-binding</keyword>
<dbReference type="RefSeq" id="WP_377568499.1">
    <property type="nucleotide sequence ID" value="NZ_JBHTMP010000008.1"/>
</dbReference>
<evidence type="ECO:0000256" key="4">
    <source>
        <dbReference type="PROSITE-ProRule" id="PRU00335"/>
    </source>
</evidence>
<dbReference type="InterPro" id="IPR050109">
    <property type="entry name" value="HTH-type_TetR-like_transc_reg"/>
</dbReference>
<reference evidence="7" key="1">
    <citation type="journal article" date="2019" name="Int. J. Syst. Evol. Microbiol.">
        <title>The Global Catalogue of Microorganisms (GCM) 10K type strain sequencing project: providing services to taxonomists for standard genome sequencing and annotation.</title>
        <authorList>
            <consortium name="The Broad Institute Genomics Platform"/>
            <consortium name="The Broad Institute Genome Sequencing Center for Infectious Disease"/>
            <person name="Wu L."/>
            <person name="Ma J."/>
        </authorList>
    </citation>
    <scope>NUCLEOTIDE SEQUENCE [LARGE SCALE GENOMIC DNA]</scope>
    <source>
        <strain evidence="7">JCM 31037</strain>
    </source>
</reference>
<dbReference type="Gene3D" id="1.10.10.60">
    <property type="entry name" value="Homeodomain-like"/>
    <property type="match status" value="1"/>
</dbReference>
<name>A0ABW3Y9D6_9ACTN</name>
<evidence type="ECO:0000313" key="7">
    <source>
        <dbReference type="Proteomes" id="UP001597260"/>
    </source>
</evidence>
<dbReference type="Proteomes" id="UP001597260">
    <property type="component" value="Unassembled WGS sequence"/>
</dbReference>
<dbReference type="PANTHER" id="PTHR30055">
    <property type="entry name" value="HTH-TYPE TRANSCRIPTIONAL REGULATOR RUTR"/>
    <property type="match status" value="1"/>
</dbReference>
<dbReference type="SUPFAM" id="SSF48498">
    <property type="entry name" value="Tetracyclin repressor-like, C-terminal domain"/>
    <property type="match status" value="1"/>
</dbReference>
<gene>
    <name evidence="6" type="ORF">ACFQ4H_07640</name>
</gene>
<organism evidence="6 7">
    <name type="scientific">Micromonospora sonneratiae</name>
    <dbReference type="NCBI Taxonomy" id="1184706"/>
    <lineage>
        <taxon>Bacteria</taxon>
        <taxon>Bacillati</taxon>
        <taxon>Actinomycetota</taxon>
        <taxon>Actinomycetes</taxon>
        <taxon>Micromonosporales</taxon>
        <taxon>Micromonosporaceae</taxon>
        <taxon>Micromonospora</taxon>
    </lineage>
</organism>
<evidence type="ECO:0000256" key="1">
    <source>
        <dbReference type="ARBA" id="ARBA00023015"/>
    </source>
</evidence>
<feature type="DNA-binding region" description="H-T-H motif" evidence="4">
    <location>
        <begin position="55"/>
        <end position="74"/>
    </location>
</feature>
<dbReference type="Gene3D" id="1.10.357.10">
    <property type="entry name" value="Tetracycline Repressor, domain 2"/>
    <property type="match status" value="1"/>
</dbReference>
<dbReference type="InterPro" id="IPR001647">
    <property type="entry name" value="HTH_TetR"/>
</dbReference>
<keyword evidence="1" id="KW-0805">Transcription regulation</keyword>
<keyword evidence="7" id="KW-1185">Reference proteome</keyword>
<accession>A0ABW3Y9D6</accession>
<sequence length="268" mass="29621">MTNDDNAEHELPRSLELLWGLREPPRRGPKPGLSLERIVQAAIELADEDGLGALSMSRIAERVGFTTMSLYRYVEGKDELLMLMQDAAGGTPTPGVADDGWRAGLERWARDYLLIFRRHPWLLEVPISGPPVTPNGLAWMDRGLRVLGDTGLTYGHRLAVVQLLTGYVHGEAHFSRELTRATVVGDYDLTRYGRILRKVTDADRYPALYEMTSAGFFDEIGDYVDAEDFEFGLQRVLDGIEVFIRENAGPPPCASADAGTANGATDGR</sequence>
<proteinExistence type="predicted"/>
<dbReference type="InterPro" id="IPR009057">
    <property type="entry name" value="Homeodomain-like_sf"/>
</dbReference>
<evidence type="ECO:0000256" key="2">
    <source>
        <dbReference type="ARBA" id="ARBA00023125"/>
    </source>
</evidence>
<evidence type="ECO:0000313" key="6">
    <source>
        <dbReference type="EMBL" id="MFD1320956.1"/>
    </source>
</evidence>
<dbReference type="InterPro" id="IPR004111">
    <property type="entry name" value="Repressor_TetR_C"/>
</dbReference>
<dbReference type="SUPFAM" id="SSF46689">
    <property type="entry name" value="Homeodomain-like"/>
    <property type="match status" value="1"/>
</dbReference>
<keyword evidence="3" id="KW-0804">Transcription</keyword>
<evidence type="ECO:0000259" key="5">
    <source>
        <dbReference type="PROSITE" id="PS50977"/>
    </source>
</evidence>
<dbReference type="PANTHER" id="PTHR30055:SF151">
    <property type="entry name" value="TRANSCRIPTIONAL REGULATORY PROTEIN"/>
    <property type="match status" value="1"/>
</dbReference>